<feature type="non-terminal residue" evidence="1">
    <location>
        <position position="26"/>
    </location>
</feature>
<dbReference type="EMBL" id="CAJNOQ010026930">
    <property type="protein sequence ID" value="CAF1549543.1"/>
    <property type="molecule type" value="Genomic_DNA"/>
</dbReference>
<dbReference type="Proteomes" id="UP000663829">
    <property type="component" value="Unassembled WGS sequence"/>
</dbReference>
<proteinExistence type="predicted"/>
<accession>A0A815WYQ2</accession>
<sequence>MSTERVLTGESVSTNVWRKAQQSTGA</sequence>
<reference evidence="1" key="1">
    <citation type="submission" date="2021-02" db="EMBL/GenBank/DDBJ databases">
        <authorList>
            <person name="Nowell W R."/>
        </authorList>
    </citation>
    <scope>NUCLEOTIDE SEQUENCE</scope>
</reference>
<dbReference type="EMBL" id="CAJOBC010092602">
    <property type="protein sequence ID" value="CAF4410477.1"/>
    <property type="molecule type" value="Genomic_DNA"/>
</dbReference>
<evidence type="ECO:0000313" key="1">
    <source>
        <dbReference type="EMBL" id="CAF1549543.1"/>
    </source>
</evidence>
<gene>
    <name evidence="1" type="ORF">GPM918_LOCUS39118</name>
    <name evidence="2" type="ORF">SRO942_LOCUS39974</name>
</gene>
<keyword evidence="3" id="KW-1185">Reference proteome</keyword>
<comment type="caution">
    <text evidence="1">The sequence shown here is derived from an EMBL/GenBank/DDBJ whole genome shotgun (WGS) entry which is preliminary data.</text>
</comment>
<organism evidence="1 3">
    <name type="scientific">Didymodactylos carnosus</name>
    <dbReference type="NCBI Taxonomy" id="1234261"/>
    <lineage>
        <taxon>Eukaryota</taxon>
        <taxon>Metazoa</taxon>
        <taxon>Spiralia</taxon>
        <taxon>Gnathifera</taxon>
        <taxon>Rotifera</taxon>
        <taxon>Eurotatoria</taxon>
        <taxon>Bdelloidea</taxon>
        <taxon>Philodinida</taxon>
        <taxon>Philodinidae</taxon>
        <taxon>Didymodactylos</taxon>
    </lineage>
</organism>
<name>A0A815WYQ2_9BILA</name>
<evidence type="ECO:0000313" key="2">
    <source>
        <dbReference type="EMBL" id="CAF4410477.1"/>
    </source>
</evidence>
<evidence type="ECO:0000313" key="3">
    <source>
        <dbReference type="Proteomes" id="UP000663829"/>
    </source>
</evidence>
<dbReference type="Proteomes" id="UP000681722">
    <property type="component" value="Unassembled WGS sequence"/>
</dbReference>
<dbReference type="AlphaFoldDB" id="A0A815WYQ2"/>
<protein>
    <submittedName>
        <fullName evidence="1">Uncharacterized protein</fullName>
    </submittedName>
</protein>